<feature type="chain" id="PRO_5035174481" evidence="1">
    <location>
        <begin position="21"/>
        <end position="343"/>
    </location>
</feature>
<name>A0A8J5J104_9STRA</name>
<proteinExistence type="predicted"/>
<gene>
    <name evidence="2" type="ORF">JG688_00013300</name>
</gene>
<evidence type="ECO:0000256" key="1">
    <source>
        <dbReference type="SAM" id="SignalP"/>
    </source>
</evidence>
<feature type="signal peptide" evidence="1">
    <location>
        <begin position="1"/>
        <end position="20"/>
    </location>
</feature>
<dbReference type="AlphaFoldDB" id="A0A8J5J104"/>
<accession>A0A8J5J104</accession>
<dbReference type="EMBL" id="JAENGY010001115">
    <property type="protein sequence ID" value="KAG6952404.1"/>
    <property type="molecule type" value="Genomic_DNA"/>
</dbReference>
<protein>
    <submittedName>
        <fullName evidence="2">Uncharacterized protein</fullName>
    </submittedName>
</protein>
<keyword evidence="3" id="KW-1185">Reference proteome</keyword>
<evidence type="ECO:0000313" key="2">
    <source>
        <dbReference type="EMBL" id="KAG6952404.1"/>
    </source>
</evidence>
<sequence>MVRSFGTACAFAGALAVASAQPSYVYKFEAANAAGVDGSIQIKYAAENSSTATITAALDFSRVNQSDIVAFDNNCTMDTVTGWKWHIHTKWNSTLSSDSFKQCAKAATANHYELLLAKVYRFHFSIPLLKAMTVKLFVAAVFCAVVSLAAAQPAFVYHFDAATVAGVEGAIRFKYASDDSSIAVISAALDFSRVNQSAIRAFDRMCVGPVTEYKWHIHVRWASRLRSTSFGQCSLRATGNHYDPLFACSPDSEHVDLPQCKAKSVKYACNPENYARDPRVCEKGDLSGKFGNLVLSDEQKVTGTWVDKHAPLPSENRPSWSIVLHAVCDHHATRFACAKEEEA</sequence>
<keyword evidence="1" id="KW-0732">Signal</keyword>
<organism evidence="2 3">
    <name type="scientific">Phytophthora aleatoria</name>
    <dbReference type="NCBI Taxonomy" id="2496075"/>
    <lineage>
        <taxon>Eukaryota</taxon>
        <taxon>Sar</taxon>
        <taxon>Stramenopiles</taxon>
        <taxon>Oomycota</taxon>
        <taxon>Peronosporomycetes</taxon>
        <taxon>Peronosporales</taxon>
        <taxon>Peronosporaceae</taxon>
        <taxon>Phytophthora</taxon>
    </lineage>
</organism>
<comment type="caution">
    <text evidence="2">The sequence shown here is derived from an EMBL/GenBank/DDBJ whole genome shotgun (WGS) entry which is preliminary data.</text>
</comment>
<dbReference type="Proteomes" id="UP000709295">
    <property type="component" value="Unassembled WGS sequence"/>
</dbReference>
<evidence type="ECO:0000313" key="3">
    <source>
        <dbReference type="Proteomes" id="UP000709295"/>
    </source>
</evidence>
<reference evidence="2" key="1">
    <citation type="submission" date="2021-01" db="EMBL/GenBank/DDBJ databases">
        <title>Phytophthora aleatoria, a newly-described species from Pinus radiata is distinct from Phytophthora cactorum isolates based on comparative genomics.</title>
        <authorList>
            <person name="Mcdougal R."/>
            <person name="Panda P."/>
            <person name="Williams N."/>
            <person name="Studholme D.J."/>
        </authorList>
    </citation>
    <scope>NUCLEOTIDE SEQUENCE</scope>
    <source>
        <strain evidence="2">NZFS 4037</strain>
    </source>
</reference>